<proteinExistence type="predicted"/>
<reference evidence="2" key="1">
    <citation type="submission" date="2020-04" db="EMBL/GenBank/DDBJ databases">
        <authorList>
            <person name="Kittiwongwattana C."/>
        </authorList>
    </citation>
    <scope>NUCLEOTIDE SEQUENCE [LARGE SCALE GENOMIC DNA]</scope>
    <source>
        <strain evidence="2">1310</strain>
    </source>
</reference>
<dbReference type="RefSeq" id="WP_168805113.1">
    <property type="nucleotide sequence ID" value="NZ_CP051205.1"/>
</dbReference>
<dbReference type="KEGG" id="coy:HF329_15725"/>
<evidence type="ECO:0000313" key="2">
    <source>
        <dbReference type="Proteomes" id="UP000502421"/>
    </source>
</evidence>
<sequence>MKWIDTTHIRNWAQRRDCQEHLPLLVRKLIRSTSDSITSISFPSGENVLVGGWDGILEVYEETDHLPLGLSVWEFGANSDIKGKADGDYAKRTAAPLGVEPKNTTYIFVTPRLWKKKQEWADAKNGEGIWKEVKVYDAQDLEEWIELAPTVGSWLAVKHLGILPSEGIQPTDDFWEEWSTGNRINFVPEVVLSGRIEQSKTLIENSASPDIIAIQGNSREEALAFIVATFLNDPLRAEDFFSRSVIIDSVEAFRKLLIIGKPLYLICRFDDDGILNRAKHKGHTIIVPIGLDRTDAWSDKIILPPLQRDAFVNAMVKSGMTEAQAEELSKKSARNLIVVRRQLDFKRLNPQWSLPENVNTILPAILAGRWNEDFDGDRKMVAMLAGEDYEVYIKRLQPWCFSPDAPVVKIGSNWRLTSPMDAWTHAARYLTKDDFKRLAEAFLTVLTSIDQKFDLSAEDRHKAGWYGIKAVYSRWLREGLIESLILTSLYNEKLRLDVPDQAVSWVDGLIYKLLNTNKLDLWRSLDHDLSLIAEASPNAFTTCVEDLLKLNSSPIIQLFEEEPGYFDNQTYYTGLLWALEGLAWMPEYLSRVVLILGQLSEKDPGGKSRNRPINSLYGIFRSGYPQTFAPLSGRIDALRLLQNDYQDVGWTILIRMLPEGGRSAANHIHKMKWRLSDQPRRHDMEYEEIFNTYKYVLDLLLENFNDSEAQFIQLIDRSINIEYFGREKLLDFLEERMPKVKFVGTETRDTLRKLIGHHRSFPTADWSLPENVLKRYEKLYESLEPEDDIEKVWWLFANNWPQFLEGKPRSVSRPEQAEELQQKRNDVLNAIYAKYGFGKLLELVDRVGEMEADILGFTLANVIEDPEEINQLANFLNADDKRLIVFQSFLRCKYFSESKEWVFSLYGELRKKGLGAENLSKMFLKLRAEEAVWGFIENTKDQTLIDTYWASVDSNLFFIAVENWGFVINKLIHYKRFASAIYCISYNIEHVATELIVEVLQNYLKNDPEPKVRLDSYDIDHLFEELEKRGGVDNSVMISLEWMYMPILGSSYGDTKTPRLSRAMAEDPDFFIEVLSLLYKPEVADGKEDIEDVEENKKEALFKQRLAEQAFSLLYYWKTVPGVNEDKTIDEWRLNSWVNVVRKKAEKSHRLGIADDQIGKILAEYPEPNPQMKEGIDFSWPPEPICNVIDSIGTRQILCGFSAGCYNKRGSSMRGPFDGGIRERHLTDYFTKLATKKASKYPKVAAVFEGLARGYANEAKREDERAERDRLDY</sequence>
<dbReference type="Proteomes" id="UP000502421">
    <property type="component" value="Chromosome"/>
</dbReference>
<gene>
    <name evidence="1" type="ORF">HF329_15725</name>
</gene>
<name>A0AAE6ZJT0_9BACT</name>
<protein>
    <submittedName>
        <fullName evidence="1">Uncharacterized protein</fullName>
    </submittedName>
</protein>
<dbReference type="EMBL" id="CP051205">
    <property type="protein sequence ID" value="QJB32689.1"/>
    <property type="molecule type" value="Genomic_DNA"/>
</dbReference>
<dbReference type="AlphaFoldDB" id="A0AAE6ZJT0"/>
<accession>A0AAE6ZJT0</accession>
<evidence type="ECO:0000313" key="1">
    <source>
        <dbReference type="EMBL" id="QJB32689.1"/>
    </source>
</evidence>
<organism evidence="1 2">
    <name type="scientific">Chitinophaga oryzae</name>
    <dbReference type="NCBI Taxonomy" id="2725414"/>
    <lineage>
        <taxon>Bacteria</taxon>
        <taxon>Pseudomonadati</taxon>
        <taxon>Bacteroidota</taxon>
        <taxon>Chitinophagia</taxon>
        <taxon>Chitinophagales</taxon>
        <taxon>Chitinophagaceae</taxon>
        <taxon>Chitinophaga</taxon>
    </lineage>
</organism>